<evidence type="ECO:0000313" key="3">
    <source>
        <dbReference type="Proteomes" id="UP000299102"/>
    </source>
</evidence>
<gene>
    <name evidence="2" type="ORF">EVAR_48422_1</name>
</gene>
<name>A0A4C1XU52_EUMVA</name>
<proteinExistence type="predicted"/>
<reference evidence="2 3" key="1">
    <citation type="journal article" date="2019" name="Commun. Biol.">
        <title>The bagworm genome reveals a unique fibroin gene that provides high tensile strength.</title>
        <authorList>
            <person name="Kono N."/>
            <person name="Nakamura H."/>
            <person name="Ohtoshi R."/>
            <person name="Tomita M."/>
            <person name="Numata K."/>
            <person name="Arakawa K."/>
        </authorList>
    </citation>
    <scope>NUCLEOTIDE SEQUENCE [LARGE SCALE GENOMIC DNA]</scope>
</reference>
<protein>
    <submittedName>
        <fullName evidence="2">Uncharacterized protein</fullName>
    </submittedName>
</protein>
<accession>A0A4C1XU52</accession>
<feature type="compositionally biased region" description="Low complexity" evidence="1">
    <location>
        <begin position="74"/>
        <end position="84"/>
    </location>
</feature>
<feature type="region of interest" description="Disordered" evidence="1">
    <location>
        <begin position="1"/>
        <end position="42"/>
    </location>
</feature>
<dbReference type="EMBL" id="BGZK01000937">
    <property type="protein sequence ID" value="GBP65719.1"/>
    <property type="molecule type" value="Genomic_DNA"/>
</dbReference>
<feature type="compositionally biased region" description="Polar residues" evidence="1">
    <location>
        <begin position="1"/>
        <end position="11"/>
    </location>
</feature>
<keyword evidence="3" id="KW-1185">Reference proteome</keyword>
<dbReference type="AlphaFoldDB" id="A0A4C1XU52"/>
<evidence type="ECO:0000256" key="1">
    <source>
        <dbReference type="SAM" id="MobiDB-lite"/>
    </source>
</evidence>
<sequence>MRTYSSYTNLKSHNEQKEKQRKRQEKKKGNGIRRGDTVSPPSAALCRVTAGREPLLLNLTLFNAIRRREGDTETPPLSARTARPAPRRCRGTDEVPLQST</sequence>
<comment type="caution">
    <text evidence="2">The sequence shown here is derived from an EMBL/GenBank/DDBJ whole genome shotgun (WGS) entry which is preliminary data.</text>
</comment>
<feature type="region of interest" description="Disordered" evidence="1">
    <location>
        <begin position="66"/>
        <end position="100"/>
    </location>
</feature>
<organism evidence="2 3">
    <name type="scientific">Eumeta variegata</name>
    <name type="common">Bagworm moth</name>
    <name type="synonym">Eumeta japonica</name>
    <dbReference type="NCBI Taxonomy" id="151549"/>
    <lineage>
        <taxon>Eukaryota</taxon>
        <taxon>Metazoa</taxon>
        <taxon>Ecdysozoa</taxon>
        <taxon>Arthropoda</taxon>
        <taxon>Hexapoda</taxon>
        <taxon>Insecta</taxon>
        <taxon>Pterygota</taxon>
        <taxon>Neoptera</taxon>
        <taxon>Endopterygota</taxon>
        <taxon>Lepidoptera</taxon>
        <taxon>Glossata</taxon>
        <taxon>Ditrysia</taxon>
        <taxon>Tineoidea</taxon>
        <taxon>Psychidae</taxon>
        <taxon>Oiketicinae</taxon>
        <taxon>Eumeta</taxon>
    </lineage>
</organism>
<dbReference type="Proteomes" id="UP000299102">
    <property type="component" value="Unassembled WGS sequence"/>
</dbReference>
<feature type="compositionally biased region" description="Basic residues" evidence="1">
    <location>
        <begin position="19"/>
        <end position="31"/>
    </location>
</feature>
<evidence type="ECO:0000313" key="2">
    <source>
        <dbReference type="EMBL" id="GBP65719.1"/>
    </source>
</evidence>